<keyword evidence="1" id="KW-0489">Methyltransferase</keyword>
<proteinExistence type="predicted"/>
<dbReference type="Pfam" id="PF13489">
    <property type="entry name" value="Methyltransf_23"/>
    <property type="match status" value="1"/>
</dbReference>
<dbReference type="GO" id="GO:0032259">
    <property type="term" value="P:methylation"/>
    <property type="evidence" value="ECO:0007669"/>
    <property type="project" value="UniProtKB-KW"/>
</dbReference>
<dbReference type="InterPro" id="IPR029063">
    <property type="entry name" value="SAM-dependent_MTases_sf"/>
</dbReference>
<dbReference type="SUPFAM" id="SSF53335">
    <property type="entry name" value="S-adenosyl-L-methionine-dependent methyltransferases"/>
    <property type="match status" value="1"/>
</dbReference>
<evidence type="ECO:0000313" key="2">
    <source>
        <dbReference type="Proteomes" id="UP000625780"/>
    </source>
</evidence>
<keyword evidence="1" id="KW-0808">Transferase</keyword>
<dbReference type="Gene3D" id="3.40.50.150">
    <property type="entry name" value="Vaccinia Virus protein VP39"/>
    <property type="match status" value="1"/>
</dbReference>
<gene>
    <name evidence="1" type="ORF">GCM10011361_15910</name>
</gene>
<dbReference type="CDD" id="cd02440">
    <property type="entry name" value="AdoMet_MTases"/>
    <property type="match status" value="1"/>
</dbReference>
<sequence>MKHYLTTKDYANTGETFVLELDEQFQLLRTTPCPDKLDPYYQHESYISHTDRSFTFLEKLYQLVKKYSLRKKLDWIQEYAGSSSAILDVGAGTGSFVSYIRSKDWKADGVEPNKKAREIGASKGVSLFENTAVLSRRKYDVITMWHVMEHFVDLNKQLDPLLGLVKEEGTLFIALPNFKSHDAEYYAEYWAAYDVPRHLWHFSRTAIEKIFQERGWKVVATKPMLFDAFYISLLSEEYKGNRFKWPSACWRGFMSNLYAMRTGEYSSLVYVLQKG</sequence>
<reference evidence="2" key="1">
    <citation type="journal article" date="2019" name="Int. J. Syst. Evol. Microbiol.">
        <title>The Global Catalogue of Microorganisms (GCM) 10K type strain sequencing project: providing services to taxonomists for standard genome sequencing and annotation.</title>
        <authorList>
            <consortium name="The Broad Institute Genomics Platform"/>
            <consortium name="The Broad Institute Genome Sequencing Center for Infectious Disease"/>
            <person name="Wu L."/>
            <person name="Ma J."/>
        </authorList>
    </citation>
    <scope>NUCLEOTIDE SEQUENCE [LARGE SCALE GENOMIC DNA]</scope>
    <source>
        <strain evidence="2">CGMCC 1.12606</strain>
    </source>
</reference>
<dbReference type="GO" id="GO:0008168">
    <property type="term" value="F:methyltransferase activity"/>
    <property type="evidence" value="ECO:0007669"/>
    <property type="project" value="UniProtKB-KW"/>
</dbReference>
<keyword evidence="2" id="KW-1185">Reference proteome</keyword>
<accession>A0ABQ1QZ09</accession>
<dbReference type="Proteomes" id="UP000625780">
    <property type="component" value="Unassembled WGS sequence"/>
</dbReference>
<organism evidence="1 2">
    <name type="scientific">Muriicola marianensis</name>
    <dbReference type="NCBI Taxonomy" id="1324801"/>
    <lineage>
        <taxon>Bacteria</taxon>
        <taxon>Pseudomonadati</taxon>
        <taxon>Bacteroidota</taxon>
        <taxon>Flavobacteriia</taxon>
        <taxon>Flavobacteriales</taxon>
        <taxon>Flavobacteriaceae</taxon>
        <taxon>Muriicola</taxon>
    </lineage>
</organism>
<dbReference type="PANTHER" id="PTHR43861">
    <property type="entry name" value="TRANS-ACONITATE 2-METHYLTRANSFERASE-RELATED"/>
    <property type="match status" value="1"/>
</dbReference>
<dbReference type="EMBL" id="BMFH01000001">
    <property type="protein sequence ID" value="GGD50090.1"/>
    <property type="molecule type" value="Genomic_DNA"/>
</dbReference>
<protein>
    <submittedName>
        <fullName evidence="1">Methyltransferase</fullName>
    </submittedName>
</protein>
<evidence type="ECO:0000313" key="1">
    <source>
        <dbReference type="EMBL" id="GGD50090.1"/>
    </source>
</evidence>
<dbReference type="RefSeq" id="WP_188370144.1">
    <property type="nucleotide sequence ID" value="NZ_BMFH01000001.1"/>
</dbReference>
<name>A0ABQ1QZ09_9FLAO</name>
<comment type="caution">
    <text evidence="1">The sequence shown here is derived from an EMBL/GenBank/DDBJ whole genome shotgun (WGS) entry which is preliminary data.</text>
</comment>